<accession>A0A7W7Z8W2</accession>
<dbReference type="InterPro" id="IPR050789">
    <property type="entry name" value="Diverse_Enzym_Activities"/>
</dbReference>
<keyword evidence="1" id="KW-0378">Hydrolase</keyword>
<evidence type="ECO:0000259" key="2">
    <source>
        <dbReference type="Pfam" id="PF00144"/>
    </source>
</evidence>
<dbReference type="Pfam" id="PF00144">
    <property type="entry name" value="Beta-lactamase"/>
    <property type="match status" value="1"/>
</dbReference>
<protein>
    <submittedName>
        <fullName evidence="3">CubicO group peptidase (Beta-lactamase class C family)</fullName>
    </submittedName>
</protein>
<dbReference type="AlphaFoldDB" id="A0A7W7Z8W2"/>
<evidence type="ECO:0000313" key="3">
    <source>
        <dbReference type="EMBL" id="MBB5055417.1"/>
    </source>
</evidence>
<dbReference type="PANTHER" id="PTHR43283">
    <property type="entry name" value="BETA-LACTAMASE-RELATED"/>
    <property type="match status" value="1"/>
</dbReference>
<keyword evidence="4" id="KW-1185">Reference proteome</keyword>
<dbReference type="InterPro" id="IPR012338">
    <property type="entry name" value="Beta-lactam/transpept-like"/>
</dbReference>
<organism evidence="3 4">
    <name type="scientific">Granulicella aggregans</name>
    <dbReference type="NCBI Taxonomy" id="474949"/>
    <lineage>
        <taxon>Bacteria</taxon>
        <taxon>Pseudomonadati</taxon>
        <taxon>Acidobacteriota</taxon>
        <taxon>Terriglobia</taxon>
        <taxon>Terriglobales</taxon>
        <taxon>Acidobacteriaceae</taxon>
        <taxon>Granulicella</taxon>
    </lineage>
</organism>
<dbReference type="SUPFAM" id="SSF56601">
    <property type="entry name" value="beta-lactamase/transpeptidase-like"/>
    <property type="match status" value="1"/>
</dbReference>
<dbReference type="PANTHER" id="PTHR43283:SF11">
    <property type="entry name" value="BETA-LACTAMASE-RELATED DOMAIN-CONTAINING PROTEIN"/>
    <property type="match status" value="1"/>
</dbReference>
<proteinExistence type="predicted"/>
<dbReference type="GO" id="GO:0016787">
    <property type="term" value="F:hydrolase activity"/>
    <property type="evidence" value="ECO:0007669"/>
    <property type="project" value="UniProtKB-KW"/>
</dbReference>
<dbReference type="Gene3D" id="3.40.710.10">
    <property type="entry name" value="DD-peptidase/beta-lactamase superfamily"/>
    <property type="match status" value="1"/>
</dbReference>
<name>A0A7W7Z8W2_9BACT</name>
<dbReference type="EMBL" id="JACHIP010000001">
    <property type="protein sequence ID" value="MBB5055417.1"/>
    <property type="molecule type" value="Genomic_DNA"/>
</dbReference>
<feature type="domain" description="Beta-lactamase-related" evidence="2">
    <location>
        <begin position="34"/>
        <end position="347"/>
    </location>
</feature>
<comment type="caution">
    <text evidence="3">The sequence shown here is derived from an EMBL/GenBank/DDBJ whole genome shotgun (WGS) entry which is preliminary data.</text>
</comment>
<evidence type="ECO:0000256" key="1">
    <source>
        <dbReference type="ARBA" id="ARBA00022801"/>
    </source>
</evidence>
<evidence type="ECO:0000313" key="4">
    <source>
        <dbReference type="Proteomes" id="UP000540989"/>
    </source>
</evidence>
<dbReference type="InterPro" id="IPR001466">
    <property type="entry name" value="Beta-lactam-related"/>
</dbReference>
<reference evidence="3 4" key="1">
    <citation type="submission" date="2020-08" db="EMBL/GenBank/DDBJ databases">
        <title>Genomic Encyclopedia of Type Strains, Phase IV (KMG-V): Genome sequencing to study the core and pangenomes of soil and plant-associated prokaryotes.</title>
        <authorList>
            <person name="Whitman W."/>
        </authorList>
    </citation>
    <scope>NUCLEOTIDE SEQUENCE [LARGE SCALE GENOMIC DNA]</scope>
    <source>
        <strain evidence="3 4">M8UP14</strain>
    </source>
</reference>
<dbReference type="Proteomes" id="UP000540989">
    <property type="component" value="Unassembled WGS sequence"/>
</dbReference>
<sequence>MLSASIGSLAAERLSASTANFHGAHSSADFGSVRDRIQQAIARGDATGVAIAVIEGGRIVWEEGFGWANREAALKATSHTPFSMASITKPFTTTTLMTLVAEGRLSLDTPANGTLLGSKIIGKNGDANAATVRMLGAHVSGLPGMYESYGDDEAKLVRSPNVLLEEYGRLAYPPATCYEYSNIGYAALGAIASGLTQSEFGPLMHRAVLSPLGLNDSFFGSDNVRVRNAAKRYDPLGHAIPHCTTSTPASGELYASAHDLAQFILFNMGHRVHSPATILSKTDIDELHRPVFVGPSGVASTFGWFASHTASGVPFFFKIGGDPGVANRMFFVPSKGLACVVVTNQSNAGELAYSVCDEVMTSKLPEWRRPIEDCGSPSTPFIADTSYRGRWIGVLEDGGANMPIVLDIGSGQSATLAIGSNRAEEITEMRTEGEAFIGTCSGRIDSPDAIRVGAKTLKLKLLSSGDRLVGRVFAIAGDPNFKNASLPYVLNLSRS</sequence>
<gene>
    <name evidence="3" type="ORF">HDF16_000086</name>
</gene>